<dbReference type="STRING" id="1802385.A2856_02315"/>
<comment type="similarity">
    <text evidence="1 7 8">Belongs to the universal ribosomal protein uS11 family.</text>
</comment>
<keyword evidence="2 7" id="KW-0699">rRNA-binding</keyword>
<proteinExistence type="inferred from homology"/>
<evidence type="ECO:0000256" key="8">
    <source>
        <dbReference type="RuleBase" id="RU003629"/>
    </source>
</evidence>
<comment type="caution">
    <text evidence="9">The sequence shown here is derived from an EMBL/GenBank/DDBJ whole genome shotgun (WGS) entry which is preliminary data.</text>
</comment>
<dbReference type="Pfam" id="PF00411">
    <property type="entry name" value="Ribosomal_S11"/>
    <property type="match status" value="1"/>
</dbReference>
<evidence type="ECO:0000256" key="2">
    <source>
        <dbReference type="ARBA" id="ARBA00022730"/>
    </source>
</evidence>
<evidence type="ECO:0000256" key="7">
    <source>
        <dbReference type="HAMAP-Rule" id="MF_01310"/>
    </source>
</evidence>
<keyword evidence="5 7" id="KW-0687">Ribonucleoprotein</keyword>
<dbReference type="InterPro" id="IPR018102">
    <property type="entry name" value="Ribosomal_uS11_CS"/>
</dbReference>
<reference evidence="9 10" key="1">
    <citation type="journal article" date="2016" name="Nat. Commun.">
        <title>Thousands of microbial genomes shed light on interconnected biogeochemical processes in an aquifer system.</title>
        <authorList>
            <person name="Anantharaman K."/>
            <person name="Brown C.T."/>
            <person name="Hug L.A."/>
            <person name="Sharon I."/>
            <person name="Castelle C.J."/>
            <person name="Probst A.J."/>
            <person name="Thomas B.C."/>
            <person name="Singh A."/>
            <person name="Wilkins M.J."/>
            <person name="Karaoz U."/>
            <person name="Brodie E.L."/>
            <person name="Williams K.H."/>
            <person name="Hubbard S.S."/>
            <person name="Banfield J.F."/>
        </authorList>
    </citation>
    <scope>NUCLEOTIDE SEQUENCE [LARGE SCALE GENOMIC DNA]</scope>
</reference>
<dbReference type="NCBIfam" id="NF003698">
    <property type="entry name" value="PRK05309.1"/>
    <property type="match status" value="1"/>
</dbReference>
<dbReference type="InterPro" id="IPR036967">
    <property type="entry name" value="Ribosomal_uS11_sf"/>
</dbReference>
<dbReference type="EMBL" id="MGDT01000007">
    <property type="protein sequence ID" value="OGL66504.1"/>
    <property type="molecule type" value="Genomic_DNA"/>
</dbReference>
<evidence type="ECO:0000256" key="5">
    <source>
        <dbReference type="ARBA" id="ARBA00023274"/>
    </source>
</evidence>
<evidence type="ECO:0000313" key="10">
    <source>
        <dbReference type="Proteomes" id="UP000177885"/>
    </source>
</evidence>
<dbReference type="GO" id="GO:0005840">
    <property type="term" value="C:ribosome"/>
    <property type="evidence" value="ECO:0007669"/>
    <property type="project" value="UniProtKB-KW"/>
</dbReference>
<protein>
    <recommendedName>
        <fullName evidence="6 7">Small ribosomal subunit protein uS11</fullName>
    </recommendedName>
</protein>
<sequence>MSEEKKAATTEEAVAAAKPAARKKAKNVRSVPHGCAFVHATFNNTIITLTDLNGNTLAWASAGGAGFRGPKKATPYAAGVIAKAVADKVKDFGVRDLSVFVKGVGSGRDSAVRALNANGFNVLSIKDLTPLPHNGCRPRRARRV</sequence>
<dbReference type="PROSITE" id="PS00054">
    <property type="entry name" value="RIBOSOMAL_S11"/>
    <property type="match status" value="1"/>
</dbReference>
<dbReference type="SUPFAM" id="SSF53137">
    <property type="entry name" value="Translational machinery components"/>
    <property type="match status" value="1"/>
</dbReference>
<dbReference type="InterPro" id="IPR001971">
    <property type="entry name" value="Ribosomal_uS11"/>
</dbReference>
<dbReference type="Gene3D" id="3.30.420.80">
    <property type="entry name" value="Ribosomal protein S11"/>
    <property type="match status" value="1"/>
</dbReference>
<evidence type="ECO:0000256" key="4">
    <source>
        <dbReference type="ARBA" id="ARBA00022980"/>
    </source>
</evidence>
<dbReference type="Proteomes" id="UP000177885">
    <property type="component" value="Unassembled WGS sequence"/>
</dbReference>
<evidence type="ECO:0000256" key="3">
    <source>
        <dbReference type="ARBA" id="ARBA00022884"/>
    </source>
</evidence>
<dbReference type="GO" id="GO:0019843">
    <property type="term" value="F:rRNA binding"/>
    <property type="evidence" value="ECO:0007669"/>
    <property type="project" value="UniProtKB-UniRule"/>
</dbReference>
<evidence type="ECO:0000256" key="6">
    <source>
        <dbReference type="ARBA" id="ARBA00035160"/>
    </source>
</evidence>
<comment type="subunit">
    <text evidence="7">Part of the 30S ribosomal subunit. Interacts with proteins S7 and S18. Binds to IF-3.</text>
</comment>
<dbReference type="GO" id="GO:1990904">
    <property type="term" value="C:ribonucleoprotein complex"/>
    <property type="evidence" value="ECO:0007669"/>
    <property type="project" value="UniProtKB-KW"/>
</dbReference>
<dbReference type="PIRSF" id="PIRSF002131">
    <property type="entry name" value="Ribosomal_S11"/>
    <property type="match status" value="1"/>
</dbReference>
<keyword evidence="4 7" id="KW-0689">Ribosomal protein</keyword>
<evidence type="ECO:0000313" key="9">
    <source>
        <dbReference type="EMBL" id="OGL66504.1"/>
    </source>
</evidence>
<comment type="function">
    <text evidence="7">Located on the platform of the 30S subunit, it bridges several disparate RNA helices of the 16S rRNA. Forms part of the Shine-Dalgarno cleft in the 70S ribosome.</text>
</comment>
<name>A0A1F7TLT0_9BACT</name>
<dbReference type="HAMAP" id="MF_01310">
    <property type="entry name" value="Ribosomal_uS11"/>
    <property type="match status" value="1"/>
</dbReference>
<evidence type="ECO:0000256" key="1">
    <source>
        <dbReference type="ARBA" id="ARBA00006194"/>
    </source>
</evidence>
<dbReference type="PANTHER" id="PTHR11759">
    <property type="entry name" value="40S RIBOSOMAL PROTEIN S14/30S RIBOSOMAL PROTEIN S11"/>
    <property type="match status" value="1"/>
</dbReference>
<keyword evidence="3 7" id="KW-0694">RNA-binding</keyword>
<accession>A0A1F7TLT0</accession>
<gene>
    <name evidence="7" type="primary">rpsK</name>
    <name evidence="9" type="ORF">A2856_02315</name>
</gene>
<organism evidence="9 10">
    <name type="scientific">Candidatus Uhrbacteria bacterium RIFCSPHIGHO2_01_FULL_63_20</name>
    <dbReference type="NCBI Taxonomy" id="1802385"/>
    <lineage>
        <taxon>Bacteria</taxon>
        <taxon>Candidatus Uhriibacteriota</taxon>
    </lineage>
</organism>
<dbReference type="NCBIfam" id="TIGR03632">
    <property type="entry name" value="uS11_bact"/>
    <property type="match status" value="1"/>
</dbReference>
<dbReference type="GO" id="GO:0006412">
    <property type="term" value="P:translation"/>
    <property type="evidence" value="ECO:0007669"/>
    <property type="project" value="UniProtKB-UniRule"/>
</dbReference>
<dbReference type="InterPro" id="IPR019981">
    <property type="entry name" value="Ribosomal_uS11_bac-type"/>
</dbReference>
<dbReference type="GO" id="GO:0003735">
    <property type="term" value="F:structural constituent of ribosome"/>
    <property type="evidence" value="ECO:0007669"/>
    <property type="project" value="InterPro"/>
</dbReference>
<dbReference type="AlphaFoldDB" id="A0A1F7TLT0"/>